<proteinExistence type="predicted"/>
<comment type="caution">
    <text evidence="1">The sequence shown here is derived from an EMBL/GenBank/DDBJ whole genome shotgun (WGS) entry which is preliminary data.</text>
</comment>
<gene>
    <name evidence="1" type="ORF">GO493_02935</name>
</gene>
<evidence type="ECO:0008006" key="3">
    <source>
        <dbReference type="Google" id="ProtNLM"/>
    </source>
</evidence>
<dbReference type="Proteomes" id="UP000461730">
    <property type="component" value="Unassembled WGS sequence"/>
</dbReference>
<dbReference type="SUPFAM" id="SSF49464">
    <property type="entry name" value="Carboxypeptidase regulatory domain-like"/>
    <property type="match status" value="1"/>
</dbReference>
<evidence type="ECO:0000313" key="2">
    <source>
        <dbReference type="Proteomes" id="UP000461730"/>
    </source>
</evidence>
<sequence length="452" mass="48446">MHWLRLSLLLLFTFTSCKKYMSYEGVPPIQEEPSQTVTTSIQGRILNGQRQPVADAGVTGGGRTVTTDADGNFLLENISINNNAAVVTASKSGYFTSYRTLIVRESNLHYTQLELLHPGQNTYNAGDGSVITFSGGTLSFPPSSLLSADKSTYSGITFVQSSYIDPSDNTFADQMPGDLRGIDDNKQQTGIRAFCMLALEVKGEDGNLLSFDGTKPVTFRAKIPSALGQDAPAEIPLWLFDPASGKWTRKGSAQKQGTDYTGTLTQNGYWACGTTFQLVTLNTSLVTPAGAPVPNLLTAFMIKIGLVPMYCYSDSAGRITAKVPADALLLSGVMDRCNNVFLLKELGPYGAKTQEPPITVTFPDNRSLTINGTVLNCNNAPVNRGNVILSIDGLKYIIPINLGYFRITVPRCDDASTTASLTAIESGTLSQSVTTINVSSGTITPAIIICPQ</sequence>
<evidence type="ECO:0000313" key="1">
    <source>
        <dbReference type="EMBL" id="MVT07202.1"/>
    </source>
</evidence>
<organism evidence="1 2">
    <name type="scientific">Chitinophaga tropicalis</name>
    <dbReference type="NCBI Taxonomy" id="2683588"/>
    <lineage>
        <taxon>Bacteria</taxon>
        <taxon>Pseudomonadati</taxon>
        <taxon>Bacteroidota</taxon>
        <taxon>Chitinophagia</taxon>
        <taxon>Chitinophagales</taxon>
        <taxon>Chitinophagaceae</taxon>
        <taxon>Chitinophaga</taxon>
    </lineage>
</organism>
<dbReference type="AlphaFoldDB" id="A0A7K1TYN5"/>
<dbReference type="RefSeq" id="WP_157304611.1">
    <property type="nucleotide sequence ID" value="NZ_WRXN01000001.1"/>
</dbReference>
<dbReference type="PROSITE" id="PS51257">
    <property type="entry name" value="PROKAR_LIPOPROTEIN"/>
    <property type="match status" value="1"/>
</dbReference>
<name>A0A7K1TYN5_9BACT</name>
<protein>
    <recommendedName>
        <fullName evidence="3">Carboxypeptidase regulatory-like domain-containing protein</fullName>
    </recommendedName>
</protein>
<dbReference type="Gene3D" id="2.60.40.1120">
    <property type="entry name" value="Carboxypeptidase-like, regulatory domain"/>
    <property type="match status" value="1"/>
</dbReference>
<dbReference type="InterPro" id="IPR008969">
    <property type="entry name" value="CarboxyPept-like_regulatory"/>
</dbReference>
<reference evidence="1 2" key="1">
    <citation type="submission" date="2019-12" db="EMBL/GenBank/DDBJ databases">
        <title>Chitinophaga sp. strain ysch24 (GDMCC 1.1355), whole genome shotgun sequence.</title>
        <authorList>
            <person name="Zhang X."/>
        </authorList>
    </citation>
    <scope>NUCLEOTIDE SEQUENCE [LARGE SCALE GENOMIC DNA]</scope>
    <source>
        <strain evidence="2">ysch24</strain>
    </source>
</reference>
<dbReference type="EMBL" id="WRXN01000001">
    <property type="protein sequence ID" value="MVT07202.1"/>
    <property type="molecule type" value="Genomic_DNA"/>
</dbReference>
<accession>A0A7K1TYN5</accession>
<keyword evidence="2" id="KW-1185">Reference proteome</keyword>